<proteinExistence type="predicted"/>
<gene>
    <name evidence="1" type="ORF">CDAR_477381</name>
</gene>
<comment type="caution">
    <text evidence="1">The sequence shown here is derived from an EMBL/GenBank/DDBJ whole genome shotgun (WGS) entry which is preliminary data.</text>
</comment>
<dbReference type="Proteomes" id="UP001054837">
    <property type="component" value="Unassembled WGS sequence"/>
</dbReference>
<keyword evidence="2" id="KW-1185">Reference proteome</keyword>
<protein>
    <submittedName>
        <fullName evidence="1">Uncharacterized protein</fullName>
    </submittedName>
</protein>
<dbReference type="AlphaFoldDB" id="A0AAV4TQ00"/>
<name>A0AAV4TQ00_9ARAC</name>
<organism evidence="1 2">
    <name type="scientific">Caerostris darwini</name>
    <dbReference type="NCBI Taxonomy" id="1538125"/>
    <lineage>
        <taxon>Eukaryota</taxon>
        <taxon>Metazoa</taxon>
        <taxon>Ecdysozoa</taxon>
        <taxon>Arthropoda</taxon>
        <taxon>Chelicerata</taxon>
        <taxon>Arachnida</taxon>
        <taxon>Araneae</taxon>
        <taxon>Araneomorphae</taxon>
        <taxon>Entelegynae</taxon>
        <taxon>Araneoidea</taxon>
        <taxon>Araneidae</taxon>
        <taxon>Caerostris</taxon>
    </lineage>
</organism>
<sequence length="100" mass="11546">MLVPRNTCYLHGLIRNRSGHYRSHSKGKGWILLDDGQSSHEWFDWSAAVVKELLAPISIKRSFNQGLQRWTQSSLKTWSLGKQLRLLPTGNVMMIQLEKL</sequence>
<evidence type="ECO:0000313" key="1">
    <source>
        <dbReference type="EMBL" id="GIY47531.1"/>
    </source>
</evidence>
<dbReference type="EMBL" id="BPLQ01009953">
    <property type="protein sequence ID" value="GIY47531.1"/>
    <property type="molecule type" value="Genomic_DNA"/>
</dbReference>
<evidence type="ECO:0000313" key="2">
    <source>
        <dbReference type="Proteomes" id="UP001054837"/>
    </source>
</evidence>
<reference evidence="1 2" key="1">
    <citation type="submission" date="2021-06" db="EMBL/GenBank/DDBJ databases">
        <title>Caerostris darwini draft genome.</title>
        <authorList>
            <person name="Kono N."/>
            <person name="Arakawa K."/>
        </authorList>
    </citation>
    <scope>NUCLEOTIDE SEQUENCE [LARGE SCALE GENOMIC DNA]</scope>
</reference>
<accession>A0AAV4TQ00</accession>